<reference evidence="1" key="1">
    <citation type="submission" date="2022-02" db="EMBL/GenBank/DDBJ databases">
        <title>Paenibacillus sp. MBLB1832 Whole Genome Shotgun Sequencing.</title>
        <authorList>
            <person name="Hwang C.Y."/>
            <person name="Cho E.-S."/>
            <person name="Seo M.-J."/>
        </authorList>
    </citation>
    <scope>NUCLEOTIDE SEQUENCE</scope>
    <source>
        <strain evidence="1">MBLB1832</strain>
    </source>
</reference>
<dbReference type="AlphaFoldDB" id="A0AA96LRB8"/>
<accession>A0AA96LRB8</accession>
<organism evidence="1 2">
    <name type="scientific">Paenibacillus roseopurpureus</name>
    <dbReference type="NCBI Taxonomy" id="2918901"/>
    <lineage>
        <taxon>Bacteria</taxon>
        <taxon>Bacillati</taxon>
        <taxon>Bacillota</taxon>
        <taxon>Bacilli</taxon>
        <taxon>Bacillales</taxon>
        <taxon>Paenibacillaceae</taxon>
        <taxon>Paenibacillus</taxon>
    </lineage>
</organism>
<dbReference type="RefSeq" id="WP_314801623.1">
    <property type="nucleotide sequence ID" value="NZ_CP130319.1"/>
</dbReference>
<keyword evidence="2" id="KW-1185">Reference proteome</keyword>
<dbReference type="KEGG" id="proo:MJB10_02980"/>
<evidence type="ECO:0000313" key="2">
    <source>
        <dbReference type="Proteomes" id="UP001304650"/>
    </source>
</evidence>
<dbReference type="Proteomes" id="UP001304650">
    <property type="component" value="Chromosome"/>
</dbReference>
<proteinExistence type="predicted"/>
<protein>
    <submittedName>
        <fullName evidence="1">Uncharacterized protein</fullName>
    </submittedName>
</protein>
<evidence type="ECO:0000313" key="1">
    <source>
        <dbReference type="EMBL" id="WNR45131.1"/>
    </source>
</evidence>
<name>A0AA96LRB8_9BACL</name>
<sequence>MIIKRPKNLKGRVLVFSKGKRGMRHGTWSKRDSQSGRFIPVVTQGVEVFVGPSVEGNDVEYVLIASGKVSQRKPSFVR</sequence>
<dbReference type="EMBL" id="CP130319">
    <property type="protein sequence ID" value="WNR45131.1"/>
    <property type="molecule type" value="Genomic_DNA"/>
</dbReference>
<gene>
    <name evidence="1" type="ORF">MJB10_02980</name>
</gene>